<keyword evidence="1" id="KW-0812">Transmembrane</keyword>
<keyword evidence="2" id="KW-0732">Signal</keyword>
<dbReference type="EMBL" id="AB576860">
    <property type="protein sequence ID" value="BAJ78235.1"/>
    <property type="molecule type" value="mRNA"/>
</dbReference>
<feature type="signal peptide" evidence="2">
    <location>
        <begin position="1"/>
        <end position="20"/>
    </location>
</feature>
<sequence length="995" mass="111037">MLLCIVFLTMLSTSLLNVEGLKASSLSKGLERIGRNIRSFGDPQRMLKAGSAISSVYVGATGIYMRSGVIGSINQLEQGKKEDAMETLNVAIASMAVFDLTQSTVSPIASELIHQLVKHKGHFAQTLQGFSSYNNALKTQVLTESIDDAGDIIGRLTAAKKRIAQYFDNEVKTFFQGTELYDSLVKSLQGAKKWAKALTWADTISGPLFDAANVAFSSWQLHEAIHDTVSSKEERALNIANSSLGVASGTVGLVSFVVSALAIAGSTLAAVAGPIGAIIGCILGVAAIIIDLVNSVNPHTKIKHHLETIQALKEGSLQYLENHVNLTQAMTSSINRDVGFDTVYQVNQGNLITGVFGEKGKSVRGVDTDLFLDFKSKNFPGQENGYLTMGQNRDFDKSKYANSVWRPSGSVKLGYDFYGKRVNSEGIGTSVFATTPMLTDNFYIRSVHIDTRLDNDQEAPDNVIIGEMTNLELSGNTFYIFTGAGDDLVQIAGLVCNQWDVPCLNVYLGTGVNTLSFQGMNYDRLEFPRNGRHQPYTLTAMEIDLNFERQTTSVKYILRVPEDPKRRVVYEIGKIENVDVLHGSPFDDEIWLSDIKDQIVKSDNGTNKYVIRIFTKRDFTHTIIDNSDHFGSIYLASKRLGQEKYQSIHESDVVYNSETQTLVIYVRDSNDRHVYTGRIIFKRTKAGDIGQMHRYLASTQNTHRSCEVHGLKKDGLYCSHPTRLSEERNEMGTDQRMARPVPNIPFRYCTDVAGDFNADPIPGLCGDFMLILSRKHRVIPFETTSKYTLTLPQNSLLIIDDEYISEWSTEEKMRYSPFSAFYYERSHKKLFSESRNTRLGWRHDRLAQVRGTIELSVPQANGIVFGTAEATNFYLISNMTTGMALLESEYLALASRPRYAFNFTEDHIDESDKPKQVVLGIPYRSAITKQVTITLGKATTAYGEYAHSIGQKATGDYAENALIVNNILQEYLTREGDTMEIKFRRDKTQENTWKM</sequence>
<keyword evidence="1" id="KW-1133">Transmembrane helix</keyword>
<name>E9RGH6_ACTVL</name>
<feature type="chain" id="PRO_5003246400" evidence="2">
    <location>
        <begin position="21"/>
        <end position="995"/>
    </location>
</feature>
<evidence type="ECO:0000256" key="1">
    <source>
        <dbReference type="SAM" id="Phobius"/>
    </source>
</evidence>
<reference evidence="3" key="1">
    <citation type="submission" date="2010-08" db="EMBL/GenBank/DDBJ databases">
        <title>Purification and molecular cloning of novel ATPase toxin from Actineria villosa.</title>
        <authorList>
            <person name="Uechi G."/>
            <person name="Toma H."/>
            <person name="Arakawa T."/>
            <person name="Sato Y."/>
        </authorList>
    </citation>
    <scope>NUCLEOTIDE SEQUENCE</scope>
    <source>
        <tissue evidence="3">Nematocyst</tissue>
    </source>
</reference>
<feature type="transmembrane region" description="Helical" evidence="1">
    <location>
        <begin position="244"/>
        <end position="264"/>
    </location>
</feature>
<protein>
    <submittedName>
        <fullName evidence="3">Toxin</fullName>
    </submittedName>
</protein>
<organism evidence="3">
    <name type="scientific">Actineria villosa</name>
    <name type="common">Okinawan sea anemone</name>
    <dbReference type="NCBI Taxonomy" id="227975"/>
    <lineage>
        <taxon>Eukaryota</taxon>
        <taxon>Metazoa</taxon>
        <taxon>Cnidaria</taxon>
        <taxon>Anthozoa</taxon>
        <taxon>Hexacorallia</taxon>
        <taxon>Actiniaria</taxon>
        <taxon>Nynantheae</taxon>
        <taxon>Aliciidae</taxon>
        <taxon>Actineria</taxon>
    </lineage>
</organism>
<keyword evidence="1" id="KW-0472">Membrane</keyword>
<proteinExistence type="evidence at transcript level"/>
<gene>
    <name evidence="3" type="primary">Avt120</name>
</gene>
<evidence type="ECO:0000256" key="2">
    <source>
        <dbReference type="SAM" id="SignalP"/>
    </source>
</evidence>
<evidence type="ECO:0000313" key="3">
    <source>
        <dbReference type="EMBL" id="BAJ78235.1"/>
    </source>
</evidence>
<feature type="transmembrane region" description="Helical" evidence="1">
    <location>
        <begin position="271"/>
        <end position="293"/>
    </location>
</feature>
<accession>E9RGH6</accession>
<dbReference type="AlphaFoldDB" id="E9RGH6"/>